<reference evidence="2 3" key="1">
    <citation type="submission" date="2016-11" db="EMBL/GenBank/DDBJ databases">
        <authorList>
            <person name="Jaros S."/>
            <person name="Januszkiewicz K."/>
            <person name="Wedrychowicz H."/>
        </authorList>
    </citation>
    <scope>NUCLEOTIDE SEQUENCE [LARGE SCALE GENOMIC DNA]</scope>
    <source>
        <strain evidence="2 3">DSM 27406</strain>
    </source>
</reference>
<keyword evidence="3" id="KW-1185">Reference proteome</keyword>
<proteinExistence type="predicted"/>
<feature type="transmembrane region" description="Helical" evidence="1">
    <location>
        <begin position="91"/>
        <end position="109"/>
    </location>
</feature>
<accession>A0A1M7HGE9</accession>
<organism evidence="2 3">
    <name type="scientific">Chitinophaga jiangningensis</name>
    <dbReference type="NCBI Taxonomy" id="1419482"/>
    <lineage>
        <taxon>Bacteria</taxon>
        <taxon>Pseudomonadati</taxon>
        <taxon>Bacteroidota</taxon>
        <taxon>Chitinophagia</taxon>
        <taxon>Chitinophagales</taxon>
        <taxon>Chitinophagaceae</taxon>
        <taxon>Chitinophaga</taxon>
    </lineage>
</organism>
<dbReference type="STRING" id="1419482.SAMN05444266_107226"/>
<evidence type="ECO:0000313" key="2">
    <source>
        <dbReference type="EMBL" id="SHM27530.1"/>
    </source>
</evidence>
<evidence type="ECO:0000256" key="1">
    <source>
        <dbReference type="SAM" id="Phobius"/>
    </source>
</evidence>
<dbReference type="InterPro" id="IPR046487">
    <property type="entry name" value="DUF6580"/>
</dbReference>
<dbReference type="AlphaFoldDB" id="A0A1M7HGE9"/>
<dbReference type="OrthoDB" id="9806699at2"/>
<keyword evidence="1" id="KW-0472">Membrane</keyword>
<protein>
    <submittedName>
        <fullName evidence="2">Uncharacterized protein</fullName>
    </submittedName>
</protein>
<feature type="transmembrane region" description="Helical" evidence="1">
    <location>
        <begin position="38"/>
        <end position="53"/>
    </location>
</feature>
<gene>
    <name evidence="2" type="ORF">SAMN05444266_107226</name>
</gene>
<dbReference type="EMBL" id="FRBL01000007">
    <property type="protein sequence ID" value="SHM27530.1"/>
    <property type="molecule type" value="Genomic_DNA"/>
</dbReference>
<evidence type="ECO:0000313" key="3">
    <source>
        <dbReference type="Proteomes" id="UP000184420"/>
    </source>
</evidence>
<dbReference type="Proteomes" id="UP000184420">
    <property type="component" value="Unassembled WGS sequence"/>
</dbReference>
<dbReference type="RefSeq" id="WP_073084233.1">
    <property type="nucleotide sequence ID" value="NZ_FRBL01000007.1"/>
</dbReference>
<name>A0A1M7HGE9_9BACT</name>
<keyword evidence="1" id="KW-0812">Transmembrane</keyword>
<keyword evidence="1" id="KW-1133">Transmembrane helix</keyword>
<feature type="transmembrane region" description="Helical" evidence="1">
    <location>
        <begin position="116"/>
        <end position="138"/>
    </location>
</feature>
<feature type="transmembrane region" description="Helical" evidence="1">
    <location>
        <begin position="60"/>
        <end position="79"/>
    </location>
</feature>
<feature type="transmembrane region" description="Helical" evidence="1">
    <location>
        <begin position="170"/>
        <end position="189"/>
    </location>
</feature>
<sequence length="198" mass="21532">MSLKNLNPQFGVLLLFILAAGVIRVVLGADASMSPIAMFTPVGAMALFGGATFQQKWKAYVFPLLTLFLSDVVMMQFFQKEFAQGLLYSGWIWNYASFILIVLAGQLLIKKAAVGNILVASVAAAVIHWLVSDFGVWIGGGWDMTTGKPYTKDMAGIISCYAQAIPYMRFFLAGTVIYSAIFFGGLVLVQGKKLRAAH</sequence>
<dbReference type="Pfam" id="PF20221">
    <property type="entry name" value="DUF6580"/>
    <property type="match status" value="1"/>
</dbReference>